<dbReference type="EMBL" id="MCFG01000512">
    <property type="protein sequence ID" value="ORX64606.1"/>
    <property type="molecule type" value="Genomic_DNA"/>
</dbReference>
<reference evidence="3 4" key="2">
    <citation type="submission" date="2016-08" db="EMBL/GenBank/DDBJ databases">
        <title>Pervasive Adenine N6-methylation of Active Genes in Fungi.</title>
        <authorList>
            <consortium name="DOE Joint Genome Institute"/>
            <person name="Mondo S.J."/>
            <person name="Dannebaum R.O."/>
            <person name="Kuo R.C."/>
            <person name="Labutti K."/>
            <person name="Haridas S."/>
            <person name="Kuo A."/>
            <person name="Salamov A."/>
            <person name="Ahrendt S.R."/>
            <person name="Lipzen A."/>
            <person name="Sullivan W."/>
            <person name="Andreopoulos W.B."/>
            <person name="Clum A."/>
            <person name="Lindquist E."/>
            <person name="Daum C."/>
            <person name="Ramamoorthy G.K."/>
            <person name="Gryganskyi A."/>
            <person name="Culley D."/>
            <person name="Magnuson J.K."/>
            <person name="James T.Y."/>
            <person name="O'Malley M.A."/>
            <person name="Stajich J.E."/>
            <person name="Spatafora J.W."/>
            <person name="Visel A."/>
            <person name="Grigoriev I.V."/>
        </authorList>
    </citation>
    <scope>NUCLEOTIDE SEQUENCE [LARGE SCALE GENOMIC DNA]</scope>
    <source>
        <strain evidence="3 4">S4</strain>
    </source>
</reference>
<feature type="coiled-coil region" evidence="1">
    <location>
        <begin position="103"/>
        <end position="130"/>
    </location>
</feature>
<proteinExistence type="predicted"/>
<gene>
    <name evidence="3" type="ORF">BCR32DRAFT_273036</name>
</gene>
<accession>A0A1Y1VUB5</accession>
<dbReference type="STRING" id="1754192.A0A1Y1VUB5"/>
<feature type="region of interest" description="Disordered" evidence="2">
    <location>
        <begin position="20"/>
        <end position="51"/>
    </location>
</feature>
<evidence type="ECO:0000256" key="2">
    <source>
        <dbReference type="SAM" id="MobiDB-lite"/>
    </source>
</evidence>
<sequence length="192" mass="21867">MNNYYININNSPYQKKINKKKLQNGNSLPQENDQAPPPYTPFPEKTTPKSEQEIELEKAIEIADKALVHLRSGKKYLNQAANWGVADILGGDFISTFVKQDNMSDVKKELKLARSELMKLKDELQNIENMNILQGTQLLQLGDLLFDGLFFDVLVQSKINEAKVDCKMTIVKVENIKKELEAKLNKLTSNKI</sequence>
<keyword evidence="4" id="KW-1185">Reference proteome</keyword>
<evidence type="ECO:0000313" key="4">
    <source>
        <dbReference type="Proteomes" id="UP000193944"/>
    </source>
</evidence>
<comment type="caution">
    <text evidence="3">The sequence shown here is derived from an EMBL/GenBank/DDBJ whole genome shotgun (WGS) entry which is preliminary data.</text>
</comment>
<evidence type="ECO:0000256" key="1">
    <source>
        <dbReference type="SAM" id="Coils"/>
    </source>
</evidence>
<feature type="compositionally biased region" description="Polar residues" evidence="2">
    <location>
        <begin position="23"/>
        <end position="33"/>
    </location>
</feature>
<organism evidence="3 4">
    <name type="scientific">Anaeromyces robustus</name>
    <dbReference type="NCBI Taxonomy" id="1754192"/>
    <lineage>
        <taxon>Eukaryota</taxon>
        <taxon>Fungi</taxon>
        <taxon>Fungi incertae sedis</taxon>
        <taxon>Chytridiomycota</taxon>
        <taxon>Chytridiomycota incertae sedis</taxon>
        <taxon>Neocallimastigomycetes</taxon>
        <taxon>Neocallimastigales</taxon>
        <taxon>Neocallimastigaceae</taxon>
        <taxon>Anaeromyces</taxon>
    </lineage>
</organism>
<reference evidence="3 4" key="1">
    <citation type="submission" date="2016-08" db="EMBL/GenBank/DDBJ databases">
        <title>A Parts List for Fungal Cellulosomes Revealed by Comparative Genomics.</title>
        <authorList>
            <consortium name="DOE Joint Genome Institute"/>
            <person name="Haitjema C.H."/>
            <person name="Gilmore S.P."/>
            <person name="Henske J.K."/>
            <person name="Solomon K.V."/>
            <person name="De Groot R."/>
            <person name="Kuo A."/>
            <person name="Mondo S.J."/>
            <person name="Salamov A.A."/>
            <person name="Labutti K."/>
            <person name="Zhao Z."/>
            <person name="Chiniquy J."/>
            <person name="Barry K."/>
            <person name="Brewer H.M."/>
            <person name="Purvine S.O."/>
            <person name="Wright A.T."/>
            <person name="Boxma B."/>
            <person name="Van Alen T."/>
            <person name="Hackstein J.H."/>
            <person name="Baker S.E."/>
            <person name="Grigoriev I.V."/>
            <person name="O'Malley M.A."/>
        </authorList>
    </citation>
    <scope>NUCLEOTIDE SEQUENCE [LARGE SCALE GENOMIC DNA]</scope>
    <source>
        <strain evidence="3 4">S4</strain>
    </source>
</reference>
<dbReference type="OrthoDB" id="2562743at2759"/>
<keyword evidence="1" id="KW-0175">Coiled coil</keyword>
<dbReference type="Proteomes" id="UP000193944">
    <property type="component" value="Unassembled WGS sequence"/>
</dbReference>
<dbReference type="AlphaFoldDB" id="A0A1Y1VUB5"/>
<evidence type="ECO:0000313" key="3">
    <source>
        <dbReference type="EMBL" id="ORX64606.1"/>
    </source>
</evidence>
<name>A0A1Y1VUB5_9FUNG</name>
<protein>
    <submittedName>
        <fullName evidence="3">Uncharacterized protein</fullName>
    </submittedName>
</protein>